<organism evidence="1 2">
    <name type="scientific">Suillus plorans</name>
    <dbReference type="NCBI Taxonomy" id="116603"/>
    <lineage>
        <taxon>Eukaryota</taxon>
        <taxon>Fungi</taxon>
        <taxon>Dikarya</taxon>
        <taxon>Basidiomycota</taxon>
        <taxon>Agaricomycotina</taxon>
        <taxon>Agaricomycetes</taxon>
        <taxon>Agaricomycetidae</taxon>
        <taxon>Boletales</taxon>
        <taxon>Suillineae</taxon>
        <taxon>Suillaceae</taxon>
        <taxon>Suillus</taxon>
    </lineage>
</organism>
<keyword evidence="2" id="KW-1185">Reference proteome</keyword>
<evidence type="ECO:0000313" key="2">
    <source>
        <dbReference type="Proteomes" id="UP000719766"/>
    </source>
</evidence>
<dbReference type="RefSeq" id="XP_041158712.1">
    <property type="nucleotide sequence ID" value="XM_041311005.1"/>
</dbReference>
<evidence type="ECO:0000313" key="1">
    <source>
        <dbReference type="EMBL" id="KAG1792013.1"/>
    </source>
</evidence>
<proteinExistence type="predicted"/>
<dbReference type="OrthoDB" id="3270987at2759"/>
<accession>A0A9P7AND3</accession>
<dbReference type="EMBL" id="JABBWE010000039">
    <property type="protein sequence ID" value="KAG1792013.1"/>
    <property type="molecule type" value="Genomic_DNA"/>
</dbReference>
<evidence type="ECO:0008006" key="3">
    <source>
        <dbReference type="Google" id="ProtNLM"/>
    </source>
</evidence>
<dbReference type="GeneID" id="64604769"/>
<comment type="caution">
    <text evidence="1">The sequence shown here is derived from an EMBL/GenBank/DDBJ whole genome shotgun (WGS) entry which is preliminary data.</text>
</comment>
<reference evidence="1" key="1">
    <citation type="journal article" date="2020" name="New Phytol.">
        <title>Comparative genomics reveals dynamic genome evolution in host specialist ectomycorrhizal fungi.</title>
        <authorList>
            <person name="Lofgren L.A."/>
            <person name="Nguyen N.H."/>
            <person name="Vilgalys R."/>
            <person name="Ruytinx J."/>
            <person name="Liao H.L."/>
            <person name="Branco S."/>
            <person name="Kuo A."/>
            <person name="LaButti K."/>
            <person name="Lipzen A."/>
            <person name="Andreopoulos W."/>
            <person name="Pangilinan J."/>
            <person name="Riley R."/>
            <person name="Hundley H."/>
            <person name="Na H."/>
            <person name="Barry K."/>
            <person name="Grigoriev I.V."/>
            <person name="Stajich J.E."/>
            <person name="Kennedy P.G."/>
        </authorList>
    </citation>
    <scope>NUCLEOTIDE SEQUENCE</scope>
    <source>
        <strain evidence="1">S12</strain>
    </source>
</reference>
<gene>
    <name evidence="1" type="ORF">HD556DRAFT_583987</name>
</gene>
<dbReference type="Proteomes" id="UP000719766">
    <property type="component" value="Unassembled WGS sequence"/>
</dbReference>
<protein>
    <recommendedName>
        <fullName evidence="3">F-box domain-containing protein</fullName>
    </recommendedName>
</protein>
<dbReference type="AlphaFoldDB" id="A0A9P7AND3"/>
<name>A0A9P7AND3_9AGAM</name>
<sequence>MSYSESPIHRLPVELLQDVFLLIIKDVPDYPSIFSFGETTISGNFACPPLLFTRVCRLWRAIAHSTTGIWSHIKVGLPTGSFPLKPFLPSLLRSWLAWSGSQPLTIRTECNLPSDHGHLCPSNTQLLEILFAETTRWETVFCMCDVFERSENFNAPQLRTLQCSWPSDVTRFNAPNLCRIRFGSLSAVIRSRPTATRKNIRHLYIQSAPVAVIHSCLSFFPHAETLVIGYIAPNLDSGSHPTTYSRLESMTISLFYYYHLRDPFIELFRELRLPMLQKLNVVGNPDTPEVESLVTALAAAGSCNIQVVDFRPRFWPNARRNNVYVDVEPLLSVAREVAICGEVVARRALATT</sequence>